<dbReference type="PANTHER" id="PTHR43806">
    <property type="entry name" value="PEPTIDASE S8"/>
    <property type="match status" value="1"/>
</dbReference>
<comment type="similarity">
    <text evidence="1 5">Belongs to the peptidase S8 family.</text>
</comment>
<dbReference type="InterPro" id="IPR023828">
    <property type="entry name" value="Peptidase_S8_Ser-AS"/>
</dbReference>
<dbReference type="PANTHER" id="PTHR43806:SF65">
    <property type="entry name" value="SERINE PROTEASE APRX"/>
    <property type="match status" value="1"/>
</dbReference>
<dbReference type="PROSITE" id="PS51892">
    <property type="entry name" value="SUBTILASE"/>
    <property type="match status" value="1"/>
</dbReference>
<dbReference type="Proteomes" id="UP001551482">
    <property type="component" value="Unassembled WGS sequence"/>
</dbReference>
<dbReference type="InterPro" id="IPR050131">
    <property type="entry name" value="Peptidase_S8_subtilisin-like"/>
</dbReference>
<dbReference type="Gene3D" id="3.40.50.200">
    <property type="entry name" value="Peptidase S8/S53 domain"/>
    <property type="match status" value="1"/>
</dbReference>
<organism evidence="7 8">
    <name type="scientific">Streptodolium elevatio</name>
    <dbReference type="NCBI Taxonomy" id="3157996"/>
    <lineage>
        <taxon>Bacteria</taxon>
        <taxon>Bacillati</taxon>
        <taxon>Actinomycetota</taxon>
        <taxon>Actinomycetes</taxon>
        <taxon>Kitasatosporales</taxon>
        <taxon>Streptomycetaceae</taxon>
        <taxon>Streptodolium</taxon>
    </lineage>
</organism>
<protein>
    <submittedName>
        <fullName evidence="7">S8 family serine peptidase</fullName>
    </submittedName>
</protein>
<keyword evidence="8" id="KW-1185">Reference proteome</keyword>
<gene>
    <name evidence="7" type="ORF">AB0C36_37465</name>
</gene>
<dbReference type="InterPro" id="IPR015500">
    <property type="entry name" value="Peptidase_S8_subtilisin-rel"/>
</dbReference>
<keyword evidence="4 5" id="KW-0720">Serine protease</keyword>
<evidence type="ECO:0000256" key="5">
    <source>
        <dbReference type="PROSITE-ProRule" id="PRU01240"/>
    </source>
</evidence>
<evidence type="ECO:0000313" key="7">
    <source>
        <dbReference type="EMBL" id="MEU8139174.1"/>
    </source>
</evidence>
<dbReference type="EMBL" id="JBEZFP010000159">
    <property type="protein sequence ID" value="MEU8139174.1"/>
    <property type="molecule type" value="Genomic_DNA"/>
</dbReference>
<sequence>MATGIAALLSLPTQPAGAEDSSSAPAVSVDVRELGAQAEALPNEQPRVTPDATVTLITGDKVTVRMEDGKPSVSVRPAEGRDGIPMHIANDDSGIAVVPHDAVPAIQAGKIDARLFNVTQLVEWGYDDARSSSIPLIGKRPAGVDAKTAPPKGVQKLRTFSDPGNSGFESLKADKAAVDDLWNELVGKVPHGRTTDRSKPLGGEKVDKIWIDAKSKVSLDASRSQVNVGPAWQQGYNGNGVTVAVLDSGYDATHPDLQGVVTAAQDFTSSPTGVQDHLGHGTHVASIIAGTGAASGGKYKGVAPGAKLAVAKVCDDAGDCPDSAVMAGIEWAADLNIKIMNLSLGRPAAPGTDPLTDMVTLHATWAARVMVVAAGNSGSKSRTVEAPGISPAALTVGAIWSGDRVAGFSSRGPSIDNNVKPDIVAPGAGVVAARAAGSTIGYPVDANYIGLDGTSMATPIVAAAAAILVQQHPTWYGWHIKGALTESARDLPSANAFQEGAGLLDIGAAVTRTVVPYHMAPISLPLPHTAGQTGSSSAHFLNGGTQPVTLTFGVEAFTELGAPAPAGLVTVPATTVTTAPGYLGNVAVTAHGDAAPPGMYYARLTGRDANGTVLVSDLVAIDVAAAKPTLTVSALDRSGAPTSGVLQLFSHERGETQYFSIANGALTCSGGPCTIPIGTYSVMALMDERQPAPSGPIVGYNAAFRRLTVTANTALTFDARQMVPIGGSVDTAGAVRTSTRLAALTGVDSFPLLSMVMNRGGGTSPTIDNVRVLPVSTPGMTYLNLSTWSNNTVTTPYRYEVLEARENGVPTNPGVAATKATMAHLDTVYKAQGVAASGAVTHGARYKGIELGSGFYENVQVPHHVDEYLTSNQDTAWKTYYDMNAPGAYTHSMHDKTYSAYPLGTTGVIRGSAVVGPTLPTTVGTRQGEIINFGHTNLPSLLGDGWTGGLGLAIPDPGAEMTLSSGGQVLASAHPYAGMYSMALQVPVSPSTATYTLSASMSRTVPYSLLSTRVRADWTFNSAHTDPATETPLPLFGARPICGLQNMNDYNQVTAGTNLLCWLAFEYQPGVGPTYASVSSGTVQYSTNDGQTWTNLPTITAPSGVTGITIPNPTPGFVSLRISGTDTSGNSVTSTVIRAYQVI</sequence>
<feature type="active site" description="Charge relay system" evidence="5">
    <location>
        <position position="280"/>
    </location>
</feature>
<dbReference type="PROSITE" id="PS00137">
    <property type="entry name" value="SUBTILASE_HIS"/>
    <property type="match status" value="1"/>
</dbReference>
<reference evidence="7 8" key="1">
    <citation type="submission" date="2024-06" db="EMBL/GenBank/DDBJ databases">
        <title>The Natural Products Discovery Center: Release of the First 8490 Sequenced Strains for Exploring Actinobacteria Biosynthetic Diversity.</title>
        <authorList>
            <person name="Kalkreuter E."/>
            <person name="Kautsar S.A."/>
            <person name="Yang D."/>
            <person name="Bader C.D."/>
            <person name="Teijaro C.N."/>
            <person name="Fluegel L."/>
            <person name="Davis C.M."/>
            <person name="Simpson J.R."/>
            <person name="Lauterbach L."/>
            <person name="Steele A.D."/>
            <person name="Gui C."/>
            <person name="Meng S."/>
            <person name="Li G."/>
            <person name="Viehrig K."/>
            <person name="Ye F."/>
            <person name="Su P."/>
            <person name="Kiefer A.F."/>
            <person name="Nichols A."/>
            <person name="Cepeda A.J."/>
            <person name="Yan W."/>
            <person name="Fan B."/>
            <person name="Jiang Y."/>
            <person name="Adhikari A."/>
            <person name="Zheng C.-J."/>
            <person name="Schuster L."/>
            <person name="Cowan T.M."/>
            <person name="Smanski M.J."/>
            <person name="Chevrette M.G."/>
            <person name="De Carvalho L.P.S."/>
            <person name="Shen B."/>
        </authorList>
    </citation>
    <scope>NUCLEOTIDE SEQUENCE [LARGE SCALE GENOMIC DNA]</scope>
    <source>
        <strain evidence="7 8">NPDC048946</strain>
    </source>
</reference>
<evidence type="ECO:0000256" key="2">
    <source>
        <dbReference type="ARBA" id="ARBA00022670"/>
    </source>
</evidence>
<dbReference type="PRINTS" id="PR00723">
    <property type="entry name" value="SUBTILISIN"/>
</dbReference>
<keyword evidence="3 5" id="KW-0378">Hydrolase</keyword>
<evidence type="ECO:0000256" key="4">
    <source>
        <dbReference type="ARBA" id="ARBA00022825"/>
    </source>
</evidence>
<evidence type="ECO:0000313" key="8">
    <source>
        <dbReference type="Proteomes" id="UP001551482"/>
    </source>
</evidence>
<feature type="active site" description="Charge relay system" evidence="5">
    <location>
        <position position="455"/>
    </location>
</feature>
<comment type="caution">
    <text evidence="7">The sequence shown here is derived from an EMBL/GenBank/DDBJ whole genome shotgun (WGS) entry which is preliminary data.</text>
</comment>
<name>A0ABV3DWC6_9ACTN</name>
<accession>A0ABV3DWC6</accession>
<keyword evidence="2 5" id="KW-0645">Protease</keyword>
<dbReference type="InterPro" id="IPR036852">
    <property type="entry name" value="Peptidase_S8/S53_dom_sf"/>
</dbReference>
<evidence type="ECO:0000256" key="3">
    <source>
        <dbReference type="ARBA" id="ARBA00022801"/>
    </source>
</evidence>
<proteinExistence type="inferred from homology"/>
<dbReference type="Pfam" id="PF00082">
    <property type="entry name" value="Peptidase_S8"/>
    <property type="match status" value="1"/>
</dbReference>
<feature type="domain" description="Peptidase S8/S53" evidence="6">
    <location>
        <begin position="238"/>
        <end position="497"/>
    </location>
</feature>
<dbReference type="RefSeq" id="WP_358363090.1">
    <property type="nucleotide sequence ID" value="NZ_JBEZFP010000159.1"/>
</dbReference>
<evidence type="ECO:0000259" key="6">
    <source>
        <dbReference type="Pfam" id="PF00082"/>
    </source>
</evidence>
<feature type="active site" description="Charge relay system" evidence="5">
    <location>
        <position position="247"/>
    </location>
</feature>
<dbReference type="InterPro" id="IPR000209">
    <property type="entry name" value="Peptidase_S8/S53_dom"/>
</dbReference>
<dbReference type="PROSITE" id="PS00138">
    <property type="entry name" value="SUBTILASE_SER"/>
    <property type="match status" value="1"/>
</dbReference>
<dbReference type="InterPro" id="IPR022398">
    <property type="entry name" value="Peptidase_S8_His-AS"/>
</dbReference>
<evidence type="ECO:0000256" key="1">
    <source>
        <dbReference type="ARBA" id="ARBA00011073"/>
    </source>
</evidence>
<dbReference type="SUPFAM" id="SSF52743">
    <property type="entry name" value="Subtilisin-like"/>
    <property type="match status" value="1"/>
</dbReference>